<evidence type="ECO:0000313" key="2">
    <source>
        <dbReference type="Proteomes" id="UP000265618"/>
    </source>
</evidence>
<dbReference type="OrthoDB" id="414243at2759"/>
<keyword evidence="2" id="KW-1185">Reference proteome</keyword>
<protein>
    <submittedName>
        <fullName evidence="1">Uncharacterized protein</fullName>
    </submittedName>
</protein>
<gene>
    <name evidence="1" type="ORF">KIPB_001084</name>
</gene>
<comment type="caution">
    <text evidence="1">The sequence shown here is derived from an EMBL/GenBank/DDBJ whole genome shotgun (WGS) entry which is preliminary data.</text>
</comment>
<reference evidence="1 2" key="1">
    <citation type="journal article" date="2018" name="PLoS ONE">
        <title>The draft genome of Kipferlia bialata reveals reductive genome evolution in fornicate parasites.</title>
        <authorList>
            <person name="Tanifuji G."/>
            <person name="Takabayashi S."/>
            <person name="Kume K."/>
            <person name="Takagi M."/>
            <person name="Nakayama T."/>
            <person name="Kamikawa R."/>
            <person name="Inagaki Y."/>
            <person name="Hashimoto T."/>
        </authorList>
    </citation>
    <scope>NUCLEOTIDE SEQUENCE [LARGE SCALE GENOMIC DNA]</scope>
    <source>
        <strain evidence="1">NY0173</strain>
    </source>
</reference>
<dbReference type="Gene3D" id="3.40.30.10">
    <property type="entry name" value="Glutaredoxin"/>
    <property type="match status" value="1"/>
</dbReference>
<dbReference type="Proteomes" id="UP000265618">
    <property type="component" value="Unassembled WGS sequence"/>
</dbReference>
<dbReference type="AlphaFoldDB" id="A0A9K3GF04"/>
<sequence>MVRGSRERSRYGSCIESLLSTFLSLTMVDSLLYFKIPGRAEAIRLMYALAQVELEDKTVPRWVYSRVYGLLYVYFLLF</sequence>
<proteinExistence type="predicted"/>
<evidence type="ECO:0000313" key="1">
    <source>
        <dbReference type="EMBL" id="GIQ80307.1"/>
    </source>
</evidence>
<accession>A0A9K3GF04</accession>
<organism evidence="1 2">
    <name type="scientific">Kipferlia bialata</name>
    <dbReference type="NCBI Taxonomy" id="797122"/>
    <lineage>
        <taxon>Eukaryota</taxon>
        <taxon>Metamonada</taxon>
        <taxon>Carpediemonas-like organisms</taxon>
        <taxon>Kipferlia</taxon>
    </lineage>
</organism>
<name>A0A9K3GF04_9EUKA</name>
<dbReference type="EMBL" id="BDIP01000141">
    <property type="protein sequence ID" value="GIQ80307.1"/>
    <property type="molecule type" value="Genomic_DNA"/>
</dbReference>